<dbReference type="Proteomes" id="UP000240760">
    <property type="component" value="Unassembled WGS sequence"/>
</dbReference>
<keyword evidence="2" id="KW-1185">Reference proteome</keyword>
<reference evidence="1 2" key="1">
    <citation type="submission" date="2016-07" db="EMBL/GenBank/DDBJ databases">
        <title>Multiple horizontal gene transfer events from other fungi enriched the ability of initially mycotrophic Trichoderma (Ascomycota) to feed on dead plant biomass.</title>
        <authorList>
            <consortium name="DOE Joint Genome Institute"/>
            <person name="Aerts A."/>
            <person name="Atanasova L."/>
            <person name="Chenthamara K."/>
            <person name="Zhang J."/>
            <person name="Grujic M."/>
            <person name="Henrissat B."/>
            <person name="Kuo A."/>
            <person name="Salamov A."/>
            <person name="Lipzen A."/>
            <person name="Labutti K."/>
            <person name="Barry K."/>
            <person name="Miao Y."/>
            <person name="Rahimi M.J."/>
            <person name="Shen Q."/>
            <person name="Grigoriev I.V."/>
            <person name="Kubicek C.P."/>
            <person name="Druzhinina I.S."/>
        </authorList>
    </citation>
    <scope>NUCLEOTIDE SEQUENCE [LARGE SCALE GENOMIC DNA]</scope>
    <source>
        <strain evidence="1 2">ATCC 18648</strain>
    </source>
</reference>
<organism evidence="1 2">
    <name type="scientific">Trichoderma longibrachiatum ATCC 18648</name>
    <dbReference type="NCBI Taxonomy" id="983965"/>
    <lineage>
        <taxon>Eukaryota</taxon>
        <taxon>Fungi</taxon>
        <taxon>Dikarya</taxon>
        <taxon>Ascomycota</taxon>
        <taxon>Pezizomycotina</taxon>
        <taxon>Sordariomycetes</taxon>
        <taxon>Hypocreomycetidae</taxon>
        <taxon>Hypocreales</taxon>
        <taxon>Hypocreaceae</taxon>
        <taxon>Trichoderma</taxon>
    </lineage>
</organism>
<name>A0A2T4BVJ6_TRILO</name>
<dbReference type="EMBL" id="KZ679138">
    <property type="protein sequence ID" value="PTB73328.1"/>
    <property type="molecule type" value="Genomic_DNA"/>
</dbReference>
<gene>
    <name evidence="1" type="ORF">M440DRAFT_128843</name>
</gene>
<protein>
    <submittedName>
        <fullName evidence="1">Uncharacterized protein</fullName>
    </submittedName>
</protein>
<accession>A0A2T4BVJ6</accession>
<evidence type="ECO:0000313" key="1">
    <source>
        <dbReference type="EMBL" id="PTB73328.1"/>
    </source>
</evidence>
<sequence length="281" mass="31639">MVVLVVGLKQTSLPEFLSRYIKLFESEARAQAKLIERTNLIRHTARWSAAHKDEKHQVSRVRSATDAGALHTSAPNPKTLHVLYAVNAVHPPAPRDAFTHSPRGYVRPQRRTNLFQPEANVGRTSYTGSPRLNTSPTVGIEAGLRMSCFGRGSRFGHMPDQPAPRCCSMSCIMSLRRRARLCSVSKSCTYSYRCEPVQVVLLLAEQSAHFFFGYHGDEELRAKEMCFVAVGALCRDAAVWCRSTKNADCKRPSRPLLLRTEFRTRVEVRAYERSGRRGGEF</sequence>
<dbReference type="AlphaFoldDB" id="A0A2T4BVJ6"/>
<evidence type="ECO:0000313" key="2">
    <source>
        <dbReference type="Proteomes" id="UP000240760"/>
    </source>
</evidence>
<proteinExistence type="predicted"/>